<dbReference type="EMBL" id="ODYU01000169">
    <property type="protein sequence ID" value="SOQ34483.1"/>
    <property type="molecule type" value="Genomic_DNA"/>
</dbReference>
<evidence type="ECO:0000256" key="1">
    <source>
        <dbReference type="SAM" id="MobiDB-lite"/>
    </source>
</evidence>
<dbReference type="PANTHER" id="PTHR21879">
    <property type="entry name" value="FI03362P-RELATED-RELATED"/>
    <property type="match status" value="1"/>
</dbReference>
<reference evidence="4" key="1">
    <citation type="submission" date="2016-07" db="EMBL/GenBank/DDBJ databases">
        <authorList>
            <person name="Bretaudeau A."/>
        </authorList>
    </citation>
    <scope>NUCLEOTIDE SEQUENCE</scope>
    <source>
        <strain evidence="4">Rice</strain>
        <tissue evidence="4">Whole body</tissue>
    </source>
</reference>
<dbReference type="RefSeq" id="XP_035442454.1">
    <property type="nucleotide sequence ID" value="XM_035586561.2"/>
</dbReference>
<dbReference type="CTD" id="40766"/>
<keyword evidence="5" id="KW-1185">Reference proteome</keyword>
<sequence>MYQKVLLLSLFFTLTLAKDDLGFRYISRVYEDCQNADGFAQCLKKKAIMFFDRAARMETIPLVDGVDVVRSKGVTLQPITENEIEAVLPRSLNKDETLNEMLWDRIAAFANSRTVQLSLPKVSGDELNKGVEEGRGKMKKMMSMMMMGGAMKMAAMIPLAIAGLFVLAGKALIVSKIALLLSGIMLLKKLMSAKSGGGGGGHESHGWSSGGSSGGWDRRSYHDLPYSAYKRE</sequence>
<keyword evidence="2" id="KW-0472">Membrane</keyword>
<protein>
    <submittedName>
        <fullName evidence="4">SFRICE_001831</fullName>
    </submittedName>
    <submittedName>
        <fullName evidence="6">Uncharacterized protein LOC118270784</fullName>
    </submittedName>
</protein>
<accession>A0A2H1V0U7</accession>
<keyword evidence="3" id="KW-0732">Signal</keyword>
<evidence type="ECO:0000313" key="5">
    <source>
        <dbReference type="Proteomes" id="UP000829999"/>
    </source>
</evidence>
<feature type="transmembrane region" description="Helical" evidence="2">
    <location>
        <begin position="154"/>
        <end position="187"/>
    </location>
</feature>
<keyword evidence="2" id="KW-0812">Transmembrane</keyword>
<evidence type="ECO:0000256" key="3">
    <source>
        <dbReference type="SAM" id="SignalP"/>
    </source>
</evidence>
<dbReference type="Proteomes" id="UP000829999">
    <property type="component" value="Chromosome 13"/>
</dbReference>
<proteinExistence type="predicted"/>
<name>A0A2H1V0U7_SPOFR</name>
<feature type="signal peptide" evidence="3">
    <location>
        <begin position="1"/>
        <end position="17"/>
    </location>
</feature>
<evidence type="ECO:0000313" key="4">
    <source>
        <dbReference type="EMBL" id="SOQ34483.1"/>
    </source>
</evidence>
<dbReference type="InterPro" id="IPR012464">
    <property type="entry name" value="DUF1676"/>
</dbReference>
<dbReference type="GO" id="GO:0016020">
    <property type="term" value="C:membrane"/>
    <property type="evidence" value="ECO:0007669"/>
    <property type="project" value="TreeGrafter"/>
</dbReference>
<dbReference type="PANTHER" id="PTHR21879:SF12">
    <property type="entry name" value="OSIRIS 12"/>
    <property type="match status" value="1"/>
</dbReference>
<dbReference type="Pfam" id="PF07898">
    <property type="entry name" value="DUF1676"/>
    <property type="match status" value="1"/>
</dbReference>
<evidence type="ECO:0000313" key="6">
    <source>
        <dbReference type="RefSeq" id="XP_035442454.1"/>
    </source>
</evidence>
<dbReference type="OrthoDB" id="6622274at2759"/>
<gene>
    <name evidence="6" type="primary">LOC118270784</name>
    <name evidence="4" type="ORF">SFRICE_001831</name>
</gene>
<dbReference type="GeneID" id="118270784"/>
<keyword evidence="2" id="KW-1133">Transmembrane helix</keyword>
<dbReference type="AlphaFoldDB" id="A0A2H1V0U7"/>
<reference evidence="6" key="2">
    <citation type="submission" date="2025-04" db="UniProtKB">
        <authorList>
            <consortium name="RefSeq"/>
        </authorList>
    </citation>
    <scope>IDENTIFICATION</scope>
    <source>
        <tissue evidence="6">Whole larval tissue</tissue>
    </source>
</reference>
<organism evidence="4">
    <name type="scientific">Spodoptera frugiperda</name>
    <name type="common">Fall armyworm</name>
    <dbReference type="NCBI Taxonomy" id="7108"/>
    <lineage>
        <taxon>Eukaryota</taxon>
        <taxon>Metazoa</taxon>
        <taxon>Ecdysozoa</taxon>
        <taxon>Arthropoda</taxon>
        <taxon>Hexapoda</taxon>
        <taxon>Insecta</taxon>
        <taxon>Pterygota</taxon>
        <taxon>Neoptera</taxon>
        <taxon>Endopterygota</taxon>
        <taxon>Lepidoptera</taxon>
        <taxon>Glossata</taxon>
        <taxon>Ditrysia</taxon>
        <taxon>Noctuoidea</taxon>
        <taxon>Noctuidae</taxon>
        <taxon>Amphipyrinae</taxon>
        <taxon>Spodoptera</taxon>
    </lineage>
</organism>
<feature type="region of interest" description="Disordered" evidence="1">
    <location>
        <begin position="198"/>
        <end position="232"/>
    </location>
</feature>
<evidence type="ECO:0000256" key="2">
    <source>
        <dbReference type="SAM" id="Phobius"/>
    </source>
</evidence>
<feature type="chain" id="PRO_5044573680" evidence="3">
    <location>
        <begin position="18"/>
        <end position="232"/>
    </location>
</feature>